<organism evidence="2 3">
    <name type="scientific">Kroppenstedtia pulmonis</name>
    <dbReference type="NCBI Taxonomy" id="1380685"/>
    <lineage>
        <taxon>Bacteria</taxon>
        <taxon>Bacillati</taxon>
        <taxon>Bacillota</taxon>
        <taxon>Bacilli</taxon>
        <taxon>Bacillales</taxon>
        <taxon>Thermoactinomycetaceae</taxon>
        <taxon>Kroppenstedtia</taxon>
    </lineage>
</organism>
<feature type="transmembrane region" description="Helical" evidence="1">
    <location>
        <begin position="153"/>
        <end position="173"/>
    </location>
</feature>
<accession>A0A7D3YB43</accession>
<keyword evidence="1" id="KW-0812">Transmembrane</keyword>
<evidence type="ECO:0000313" key="3">
    <source>
        <dbReference type="Proteomes" id="UP000503088"/>
    </source>
</evidence>
<feature type="transmembrane region" description="Helical" evidence="1">
    <location>
        <begin position="185"/>
        <end position="209"/>
    </location>
</feature>
<feature type="transmembrane region" description="Helical" evidence="1">
    <location>
        <begin position="229"/>
        <end position="249"/>
    </location>
</feature>
<dbReference type="EMBL" id="CP048104">
    <property type="protein sequence ID" value="QKG85361.1"/>
    <property type="molecule type" value="Genomic_DNA"/>
</dbReference>
<proteinExistence type="predicted"/>
<keyword evidence="1" id="KW-0472">Membrane</keyword>
<feature type="transmembrane region" description="Helical" evidence="1">
    <location>
        <begin position="61"/>
        <end position="79"/>
    </location>
</feature>
<dbReference type="Proteomes" id="UP000503088">
    <property type="component" value="Chromosome"/>
</dbReference>
<dbReference type="RefSeq" id="WP_173223950.1">
    <property type="nucleotide sequence ID" value="NZ_CP048104.1"/>
</dbReference>
<protein>
    <submittedName>
        <fullName evidence="2">Membrane-spanning protein</fullName>
    </submittedName>
</protein>
<dbReference type="PROSITE" id="PS51257">
    <property type="entry name" value="PROKAR_LIPOPROTEIN"/>
    <property type="match status" value="1"/>
</dbReference>
<name>A0A7D3YB43_9BACL</name>
<sequence>MKKLLLEDLKRAFFSYPFLVAGCLCFGAGIYGFWPEWDLEDPLNGFAYLFRLAHSSGTTSILSLLAPLLVTLPFVSSYYMDKKSGFFTYILLRTQRKNYILSKLLSNGLVGGSVLSIPLLMLLAVLIILYPASSRELVNPGGAFGGVYQQSEVGYLLVMIGISFLFGATYATLGLGVSAFVNNPYFAMIVPFFVYLVPGFVFPYLSLAYLEPSTTFDLSSNTLSTPVTVFTQLFLLLAIGVIAFILGVVKKSEEYV</sequence>
<evidence type="ECO:0000256" key="1">
    <source>
        <dbReference type="SAM" id="Phobius"/>
    </source>
</evidence>
<evidence type="ECO:0000313" key="2">
    <source>
        <dbReference type="EMBL" id="QKG85361.1"/>
    </source>
</evidence>
<keyword evidence="3" id="KW-1185">Reference proteome</keyword>
<dbReference type="AlphaFoldDB" id="A0A7D3YB43"/>
<feature type="transmembrane region" description="Helical" evidence="1">
    <location>
        <begin position="100"/>
        <end position="133"/>
    </location>
</feature>
<feature type="transmembrane region" description="Helical" evidence="1">
    <location>
        <begin position="12"/>
        <end position="34"/>
    </location>
</feature>
<keyword evidence="1" id="KW-1133">Transmembrane helix</keyword>
<gene>
    <name evidence="2" type="ORF">GXN76_13335</name>
</gene>
<dbReference type="KEGG" id="kpul:GXN76_13335"/>
<reference evidence="2 3" key="1">
    <citation type="submission" date="2020-01" db="EMBL/GenBank/DDBJ databases">
        <authorList>
            <person name="Gulvik C.A."/>
            <person name="Batra D.G."/>
        </authorList>
    </citation>
    <scope>NUCLEOTIDE SEQUENCE [LARGE SCALE GENOMIC DNA]</scope>
    <source>
        <strain evidence="2 3">W9323</strain>
    </source>
</reference>